<evidence type="ECO:0000256" key="6">
    <source>
        <dbReference type="ARBA" id="ARBA00093474"/>
    </source>
</evidence>
<comment type="subcellular location">
    <subcellularLocation>
        <location evidence="1">Endosome</location>
    </subcellularLocation>
</comment>
<accession>A0A7R9Q419</accession>
<evidence type="ECO:0000313" key="7">
    <source>
        <dbReference type="EMBL" id="CAD7630568.1"/>
    </source>
</evidence>
<dbReference type="GO" id="GO:0005768">
    <property type="term" value="C:endosome"/>
    <property type="evidence" value="ECO:0007669"/>
    <property type="project" value="UniProtKB-SubCell"/>
</dbReference>
<comment type="function">
    <text evidence="5">Component of the commander complex that is essential for endosomal recycling of transmembrane cargos; the commander complex is composed of the CCC subcomplex and the retriever subcomplex. Component of the retriever complex, which is a heterotrimeric complex related to retromer cargo-selective complex (CSC) and essential for retromer-independent retrieval and recycling of numerous cargos such as integrin alpha-5/beta-1 (ITGA5:ITGB1). The recruitment of the retriever complex to the endosomal membrane involves CCC and WASH complexes. In the endosomes, drives the retriever and recycling of NxxY-motif-containing cargo proteins by coupling to SNX17, a cargo essential for the homeostatic maintenance of numerous cell surface proteins associated with processes that include cell migration, cell adhesion, nutrient supply and cell signaling.</text>
</comment>
<dbReference type="PANTHER" id="PTHR12233">
    <property type="entry name" value="VACUOLAR PROTEIN SORTING 26 RELATED"/>
    <property type="match status" value="1"/>
</dbReference>
<protein>
    <recommendedName>
        <fullName evidence="4">Vacuolar protein sorting-associated protein 26C</fullName>
    </recommendedName>
</protein>
<evidence type="ECO:0000256" key="2">
    <source>
        <dbReference type="ARBA" id="ARBA00009100"/>
    </source>
</evidence>
<dbReference type="InterPro" id="IPR014752">
    <property type="entry name" value="Arrestin-like_C"/>
</dbReference>
<comment type="subunit">
    <text evidence="6">Component of the commander complex that is essential for endosomal recycling of transmembrane cargos; the commander complex is composed of the CCC subcomplex and the retriever subcomplex. Component of the heterotrimeric retriever complex consisting of VPS26C, VPS29 and VPS35L; within the complex interacts with VPS35L. Interacts with SNX17 (via C-terminus); the interaction is direct and associates SNX17 with the retriever complex. Interacts with SNX31; the interaction is direct.</text>
</comment>
<evidence type="ECO:0000256" key="1">
    <source>
        <dbReference type="ARBA" id="ARBA00004177"/>
    </source>
</evidence>
<dbReference type="InterPro" id="IPR028934">
    <property type="entry name" value="Vps26-related"/>
</dbReference>
<dbReference type="Proteomes" id="UP000759131">
    <property type="component" value="Unassembled WGS sequence"/>
</dbReference>
<gene>
    <name evidence="7" type="ORF">OSB1V03_LOCUS10980</name>
</gene>
<proteinExistence type="inferred from homology"/>
<dbReference type="Pfam" id="PF03643">
    <property type="entry name" value="Vps26"/>
    <property type="match status" value="1"/>
</dbReference>
<keyword evidence="3" id="KW-0967">Endosome</keyword>
<reference evidence="7" key="1">
    <citation type="submission" date="2020-11" db="EMBL/GenBank/DDBJ databases">
        <authorList>
            <person name="Tran Van P."/>
        </authorList>
    </citation>
    <scope>NUCLEOTIDE SEQUENCE</scope>
</reference>
<evidence type="ECO:0000313" key="8">
    <source>
        <dbReference type="Proteomes" id="UP000759131"/>
    </source>
</evidence>
<dbReference type="FunFam" id="2.60.40.640:FF:000009">
    <property type="entry name" value="Down syndrome critical region protein 3"/>
    <property type="match status" value="1"/>
</dbReference>
<evidence type="ECO:0000256" key="4">
    <source>
        <dbReference type="ARBA" id="ARBA00067597"/>
    </source>
</evidence>
<evidence type="ECO:0000256" key="5">
    <source>
        <dbReference type="ARBA" id="ARBA00093280"/>
    </source>
</evidence>
<sequence>MFGVKSIMSLDIRLKRVNKLYSEGVSIGGHVLAITTIDPQTQLNVLTLDLLTGVVVFESRSEARHEGIVLAIEGNVNMQLSSKNVGIFEAFYNSVKPVPLISYSVEIAKSGKLPAGKTEIPFELPVRPKTNRCLYETYHGVFITIQYLIKCEIKRPMLNKDLQKVVEFIVEYRKPLEIQPSMDKAVNFLITPESLQNVKDRSKIPRFRISGHLDSTVCKITEPFTGELCVEQCDAVIRSIELQLVRVETCGCAEGYARDATEIQNIQIGEGNVCRGVVIPIYMIFPRLFTCPSLTTNNFKIEFEVNVVIILENNHLITENFPIKMIRYSNNDL</sequence>
<keyword evidence="8" id="KW-1185">Reference proteome</keyword>
<comment type="similarity">
    <text evidence="2">Belongs to the VPS26 family.</text>
</comment>
<dbReference type="GO" id="GO:0006886">
    <property type="term" value="P:intracellular protein transport"/>
    <property type="evidence" value="ECO:0007669"/>
    <property type="project" value="InterPro"/>
</dbReference>
<dbReference type="Gene3D" id="2.60.40.640">
    <property type="match status" value="2"/>
</dbReference>
<dbReference type="EMBL" id="OC862850">
    <property type="protein sequence ID" value="CAD7630568.1"/>
    <property type="molecule type" value="Genomic_DNA"/>
</dbReference>
<organism evidence="7">
    <name type="scientific">Medioppia subpectinata</name>
    <dbReference type="NCBI Taxonomy" id="1979941"/>
    <lineage>
        <taxon>Eukaryota</taxon>
        <taxon>Metazoa</taxon>
        <taxon>Ecdysozoa</taxon>
        <taxon>Arthropoda</taxon>
        <taxon>Chelicerata</taxon>
        <taxon>Arachnida</taxon>
        <taxon>Acari</taxon>
        <taxon>Acariformes</taxon>
        <taxon>Sarcoptiformes</taxon>
        <taxon>Oribatida</taxon>
        <taxon>Brachypylina</taxon>
        <taxon>Oppioidea</taxon>
        <taxon>Oppiidae</taxon>
        <taxon>Medioppia</taxon>
    </lineage>
</organism>
<evidence type="ECO:0000256" key="3">
    <source>
        <dbReference type="ARBA" id="ARBA00022753"/>
    </source>
</evidence>
<dbReference type="FunFam" id="2.60.40.640:FF:000008">
    <property type="entry name" value="Down syndrome critical region protein 3"/>
    <property type="match status" value="1"/>
</dbReference>
<dbReference type="EMBL" id="CAJPIZ010008275">
    <property type="protein sequence ID" value="CAG2110998.1"/>
    <property type="molecule type" value="Genomic_DNA"/>
</dbReference>
<dbReference type="AlphaFoldDB" id="A0A7R9Q419"/>
<dbReference type="OrthoDB" id="10263384at2759"/>
<name>A0A7R9Q419_9ACAR</name>